<accession>A0ABW1IM61</accession>
<evidence type="ECO:0000313" key="3">
    <source>
        <dbReference type="Proteomes" id="UP001596250"/>
    </source>
</evidence>
<dbReference type="InterPro" id="IPR023577">
    <property type="entry name" value="CYTH_domain"/>
</dbReference>
<dbReference type="SMART" id="SM01118">
    <property type="entry name" value="CYTH"/>
    <property type="match status" value="1"/>
</dbReference>
<comment type="caution">
    <text evidence="2">The sequence shown here is derived from an EMBL/GenBank/DDBJ whole genome shotgun (WGS) entry which is preliminary data.</text>
</comment>
<protein>
    <submittedName>
        <fullName evidence="2">CYTH domain-containing protein</fullName>
    </submittedName>
</protein>
<dbReference type="PIRSF" id="PIRSF016487">
    <property type="entry name" value="CYTH_UCP016487"/>
    <property type="match status" value="1"/>
</dbReference>
<dbReference type="InterPro" id="IPR012042">
    <property type="entry name" value="NeuTTM/CthTTM-like"/>
</dbReference>
<organism evidence="2 3">
    <name type="scientific">Marinicrinis lubricantis</name>
    <dbReference type="NCBI Taxonomy" id="2086470"/>
    <lineage>
        <taxon>Bacteria</taxon>
        <taxon>Bacillati</taxon>
        <taxon>Bacillota</taxon>
        <taxon>Bacilli</taxon>
        <taxon>Bacillales</taxon>
        <taxon>Paenibacillaceae</taxon>
    </lineage>
</organism>
<dbReference type="PROSITE" id="PS51707">
    <property type="entry name" value="CYTH"/>
    <property type="match status" value="1"/>
</dbReference>
<reference evidence="3" key="1">
    <citation type="journal article" date="2019" name="Int. J. Syst. Evol. Microbiol.">
        <title>The Global Catalogue of Microorganisms (GCM) 10K type strain sequencing project: providing services to taxonomists for standard genome sequencing and annotation.</title>
        <authorList>
            <consortium name="The Broad Institute Genomics Platform"/>
            <consortium name="The Broad Institute Genome Sequencing Center for Infectious Disease"/>
            <person name="Wu L."/>
            <person name="Ma J."/>
        </authorList>
    </citation>
    <scope>NUCLEOTIDE SEQUENCE [LARGE SCALE GENOMIC DNA]</scope>
    <source>
        <strain evidence="3">CCM 8749</strain>
    </source>
</reference>
<dbReference type="RefSeq" id="WP_379893682.1">
    <property type="nucleotide sequence ID" value="NZ_CBCSCT010000001.1"/>
</dbReference>
<dbReference type="Gene3D" id="2.40.320.10">
    <property type="entry name" value="Hypothetical Protein Pfu-838710-001"/>
    <property type="match status" value="1"/>
</dbReference>
<keyword evidence="3" id="KW-1185">Reference proteome</keyword>
<dbReference type="SUPFAM" id="SSF55154">
    <property type="entry name" value="CYTH-like phosphatases"/>
    <property type="match status" value="1"/>
</dbReference>
<sequence length="163" mass="19297">MEIERKYLLPSFPQQLIDQDAMKIVSVLHIEQTYLALVKDQELRVRKLEDILQRGKVHYTHTFKRGSGIAREEVEYEISAELYDQLVSSLKKVPLRKTRTTVLFEGRRYEIDQYHQYDLMTVETEFESEEEAHSFQPPDWFGGEVGGELEYQNKKLWASLQPE</sequence>
<dbReference type="PANTHER" id="PTHR40114:SF1">
    <property type="entry name" value="SLR0698 PROTEIN"/>
    <property type="match status" value="1"/>
</dbReference>
<dbReference type="PANTHER" id="PTHR40114">
    <property type="entry name" value="SLR0698 PROTEIN"/>
    <property type="match status" value="1"/>
</dbReference>
<dbReference type="Pfam" id="PF01928">
    <property type="entry name" value="CYTH"/>
    <property type="match status" value="1"/>
</dbReference>
<evidence type="ECO:0000259" key="1">
    <source>
        <dbReference type="PROSITE" id="PS51707"/>
    </source>
</evidence>
<proteinExistence type="predicted"/>
<feature type="domain" description="CYTH" evidence="1">
    <location>
        <begin position="1"/>
        <end position="163"/>
    </location>
</feature>
<dbReference type="InterPro" id="IPR033469">
    <property type="entry name" value="CYTH-like_dom_sf"/>
</dbReference>
<name>A0ABW1IM61_9BACL</name>
<dbReference type="EMBL" id="JBHSQV010000036">
    <property type="protein sequence ID" value="MFC5986165.1"/>
    <property type="molecule type" value="Genomic_DNA"/>
</dbReference>
<evidence type="ECO:0000313" key="2">
    <source>
        <dbReference type="EMBL" id="MFC5986165.1"/>
    </source>
</evidence>
<dbReference type="Proteomes" id="UP001596250">
    <property type="component" value="Unassembled WGS sequence"/>
</dbReference>
<gene>
    <name evidence="2" type="ORF">ACFPXP_06930</name>
</gene>